<evidence type="ECO:0008006" key="4">
    <source>
        <dbReference type="Google" id="ProtNLM"/>
    </source>
</evidence>
<organism evidence="2 3">
    <name type="scientific">Sphingorhabdus lutea</name>
    <dbReference type="NCBI Taxonomy" id="1913578"/>
    <lineage>
        <taxon>Bacteria</taxon>
        <taxon>Pseudomonadati</taxon>
        <taxon>Pseudomonadota</taxon>
        <taxon>Alphaproteobacteria</taxon>
        <taxon>Sphingomonadales</taxon>
        <taxon>Sphingomonadaceae</taxon>
        <taxon>Sphingorhabdus</taxon>
    </lineage>
</organism>
<dbReference type="OrthoDB" id="72963at2"/>
<dbReference type="KEGG" id="sphl:LPB140_11910"/>
<keyword evidence="1" id="KW-0472">Membrane</keyword>
<feature type="transmembrane region" description="Helical" evidence="1">
    <location>
        <begin position="40"/>
        <end position="60"/>
    </location>
</feature>
<protein>
    <recommendedName>
        <fullName evidence="4">DUF1294 domain-containing protein</fullName>
    </recommendedName>
</protein>
<keyword evidence="1" id="KW-1133">Transmembrane helix</keyword>
<feature type="transmembrane region" description="Helical" evidence="1">
    <location>
        <begin position="72"/>
        <end position="93"/>
    </location>
</feature>
<dbReference type="AlphaFoldDB" id="A0A1L3JE20"/>
<accession>A0A1L3JE20</accession>
<evidence type="ECO:0000313" key="2">
    <source>
        <dbReference type="EMBL" id="APG63375.1"/>
    </source>
</evidence>
<dbReference type="Proteomes" id="UP000242561">
    <property type="component" value="Chromosome"/>
</dbReference>
<name>A0A1L3JE20_9SPHN</name>
<feature type="transmembrane region" description="Helical" evidence="1">
    <location>
        <begin position="7"/>
        <end position="24"/>
    </location>
</feature>
<proteinExistence type="predicted"/>
<dbReference type="RefSeq" id="WP_072560028.1">
    <property type="nucleotide sequence ID" value="NZ_CP018154.1"/>
</dbReference>
<gene>
    <name evidence="2" type="ORF">LPB140_11910</name>
</gene>
<sequence>MISLFNIFGAIFLINLWTFMAFGFDKMRAENGGWRVSEDGLLTLALFGGIMGAYVGRAIFRHKIRKEPFSRRLQQIAIFQCFICAIVSGWMFAG</sequence>
<dbReference type="Pfam" id="PF06961">
    <property type="entry name" value="DUF1294"/>
    <property type="match status" value="1"/>
</dbReference>
<keyword evidence="1" id="KW-0812">Transmembrane</keyword>
<dbReference type="InterPro" id="IPR010718">
    <property type="entry name" value="DUF1294"/>
</dbReference>
<evidence type="ECO:0000256" key="1">
    <source>
        <dbReference type="SAM" id="Phobius"/>
    </source>
</evidence>
<keyword evidence="3" id="KW-1185">Reference proteome</keyword>
<dbReference type="EMBL" id="CP018154">
    <property type="protein sequence ID" value="APG63375.1"/>
    <property type="molecule type" value="Genomic_DNA"/>
</dbReference>
<reference evidence="2 3" key="1">
    <citation type="submission" date="2016-11" db="EMBL/GenBank/DDBJ databases">
        <title>Sphingorhabdus sp. LPB0140, isolated from marine environment.</title>
        <authorList>
            <person name="Kim E."/>
            <person name="Yi H."/>
        </authorList>
    </citation>
    <scope>NUCLEOTIDE SEQUENCE [LARGE SCALE GENOMIC DNA]</scope>
    <source>
        <strain evidence="2 3">LPB0140</strain>
    </source>
</reference>
<evidence type="ECO:0000313" key="3">
    <source>
        <dbReference type="Proteomes" id="UP000242561"/>
    </source>
</evidence>